<gene>
    <name evidence="1" type="ORF">MFLO_13373</name>
</gene>
<accession>A0ABN0RCM7</accession>
<keyword evidence="2" id="KW-1185">Reference proteome</keyword>
<protein>
    <submittedName>
        <fullName evidence="1">Uncharacterized protein</fullName>
    </submittedName>
</protein>
<organism evidence="1 2">
    <name type="scientific">Listeria floridensis FSL S10-1187</name>
    <dbReference type="NCBI Taxonomy" id="1265817"/>
    <lineage>
        <taxon>Bacteria</taxon>
        <taxon>Bacillati</taxon>
        <taxon>Bacillota</taxon>
        <taxon>Bacilli</taxon>
        <taxon>Bacillales</taxon>
        <taxon>Listeriaceae</taxon>
        <taxon>Listeria</taxon>
    </lineage>
</organism>
<comment type="caution">
    <text evidence="1">The sequence shown here is derived from an EMBL/GenBank/DDBJ whole genome shotgun (WGS) entry which is preliminary data.</text>
</comment>
<dbReference type="Proteomes" id="UP000019249">
    <property type="component" value="Unassembled WGS sequence"/>
</dbReference>
<name>A0ABN0RCM7_9LIST</name>
<sequence length="62" mass="7612">MKNSYEGMSWFYEKISEYTIEFYDDPENEDLSTLLFALMHTNVRSSWHILRVKYHQTILLEF</sequence>
<proteinExistence type="predicted"/>
<dbReference type="EMBL" id="AODF01000032">
    <property type="protein sequence ID" value="EUJ27452.1"/>
    <property type="molecule type" value="Genomic_DNA"/>
</dbReference>
<evidence type="ECO:0000313" key="2">
    <source>
        <dbReference type="Proteomes" id="UP000019249"/>
    </source>
</evidence>
<evidence type="ECO:0000313" key="1">
    <source>
        <dbReference type="EMBL" id="EUJ27452.1"/>
    </source>
</evidence>
<reference evidence="1 2" key="1">
    <citation type="journal article" date="2014" name="Int. J. Syst. Evol. Microbiol.">
        <title>Listeria floridensis sp. nov., Listeria aquatica sp. nov., Listeria cornellensis sp. nov., Listeria riparia sp. nov. and Listeria grandensis sp. nov., from agricultural and natural environments.</title>
        <authorList>
            <person name="den Bakker H.C."/>
            <person name="Warchocki S."/>
            <person name="Wright E.M."/>
            <person name="Allred A.F."/>
            <person name="Ahlstrom C."/>
            <person name="Manuel C.S."/>
            <person name="Stasiewicz M.J."/>
            <person name="Burrell A."/>
            <person name="Roof S."/>
            <person name="Strawn L."/>
            <person name="Fortes E.D."/>
            <person name="Nightingale K.K."/>
            <person name="Kephart D."/>
            <person name="Wiedmann M."/>
        </authorList>
    </citation>
    <scope>NUCLEOTIDE SEQUENCE [LARGE SCALE GENOMIC DNA]</scope>
    <source>
        <strain evidence="1 2">FSL S10-1187</strain>
    </source>
</reference>